<comment type="caution">
    <text evidence="1">The sequence shown here is derived from an EMBL/GenBank/DDBJ whole genome shotgun (WGS) entry which is preliminary data.</text>
</comment>
<dbReference type="EMBL" id="QHCT01000001">
    <property type="protein sequence ID" value="RHX92416.1"/>
    <property type="molecule type" value="Genomic_DNA"/>
</dbReference>
<gene>
    <name evidence="1" type="ORF">DLM75_04290</name>
</gene>
<reference evidence="2" key="1">
    <citation type="submission" date="2018-05" db="EMBL/GenBank/DDBJ databases">
        <title>Leptospira yasudae sp. nov. and Leptospira stimsonii sp. nov., two pathogenic species of the genus Leptospira isolated from environmental sources.</title>
        <authorList>
            <person name="Casanovas-Massana A."/>
            <person name="Hamond C."/>
            <person name="Santos L.A."/>
            <person name="Hacker K.P."/>
            <person name="Balassiano I."/>
            <person name="Medeiros M.A."/>
            <person name="Reis M.G."/>
            <person name="Ko A.I."/>
            <person name="Wunder E.A."/>
        </authorList>
    </citation>
    <scope>NUCLEOTIDE SEQUENCE [LARGE SCALE GENOMIC DNA]</scope>
    <source>
        <strain evidence="2">Yale</strain>
    </source>
</reference>
<protein>
    <submittedName>
        <fullName evidence="1">Uncharacterized protein</fullName>
    </submittedName>
</protein>
<evidence type="ECO:0000313" key="2">
    <source>
        <dbReference type="Proteomes" id="UP000265798"/>
    </source>
</evidence>
<proteinExistence type="predicted"/>
<dbReference type="AlphaFoldDB" id="A0A396ZFD1"/>
<evidence type="ECO:0000313" key="1">
    <source>
        <dbReference type="EMBL" id="RHX92416.1"/>
    </source>
</evidence>
<sequence length="63" mass="7732">MILPFLESRFQFSIFLLIKKSTLISLRPKKIRFEFYLERTPILLSKVSLEKLKREKLKRKMLF</sequence>
<accession>A0A396ZFD1</accession>
<dbReference type="Proteomes" id="UP000265798">
    <property type="component" value="Unassembled WGS sequence"/>
</dbReference>
<organism evidence="1 2">
    <name type="scientific">Leptospira stimsonii</name>
    <dbReference type="NCBI Taxonomy" id="2202203"/>
    <lineage>
        <taxon>Bacteria</taxon>
        <taxon>Pseudomonadati</taxon>
        <taxon>Spirochaetota</taxon>
        <taxon>Spirochaetia</taxon>
        <taxon>Leptospirales</taxon>
        <taxon>Leptospiraceae</taxon>
        <taxon>Leptospira</taxon>
    </lineage>
</organism>
<name>A0A396ZFD1_9LEPT</name>